<gene>
    <name evidence="2" type="primary">LOC109699702</name>
</gene>
<proteinExistence type="predicted"/>
<evidence type="ECO:0000313" key="2">
    <source>
        <dbReference type="RefSeq" id="XP_073926501.1"/>
    </source>
</evidence>
<accession>A0AC58MAR9</accession>
<keyword evidence="1" id="KW-1185">Reference proteome</keyword>
<dbReference type="RefSeq" id="XP_073926501.1">
    <property type="nucleotide sequence ID" value="XM_074070400.1"/>
</dbReference>
<evidence type="ECO:0000313" key="1">
    <source>
        <dbReference type="Proteomes" id="UP001732720"/>
    </source>
</evidence>
<reference evidence="2" key="1">
    <citation type="submission" date="2025-08" db="UniProtKB">
        <authorList>
            <consortium name="RefSeq"/>
        </authorList>
    </citation>
    <scope>IDENTIFICATION</scope>
</reference>
<name>A0AC58MAR9_CASCN</name>
<dbReference type="Proteomes" id="UP001732720">
    <property type="component" value="Chromosome 4"/>
</dbReference>
<sequence>MGNTTSERMSWSAKTPRPPAPRALASMPRARSRRSWWGAAMTPAFSACLMPGEQSGFHEMITPVSGYSLIITVPGLAFSATNTIMAGSFSPLSTPRGEMNILKINKKLRFELEERKQCFRDLKEKLLMSEATVYNQANQLWKYKCGDYKIIKSVLGEKLQPDEGELAEKLTLAEKLRASNIIIEDQARKLSQLTQKLQQGRDVSLVLSQHLQDLLTQDPGSDQGQGFQEQLAEGCWIGNNEDEGNDNKRKWLPPRLSREGQEERVKEALKNSLDECLKTSCSCHDLSDTHHPLSITAVLLDDHGQSSLDSVGTQHDQKQKEEEEPVFFREVQEDRSITAVLQDSLDERYLVHSSCSDLTEFHQPPNGPVFLSEEDLVCSSMTPSENKIVCKAGEGQEVKASRKHCALIHDQARELTQLRQQLQEGRDTSLSLSQHLKDLLTQKDPDFYQTQGFREQLDEGRSLVERLVCKLSAENHENEEEKKEKEPLSKMNDTDRELNSLIQVQARDLTQLRQKLQEGREAASFLSQHVNELFTQDDFDSQEGQNPREQLAEGCRLAQCLARRLCPENLEDEDDDDEEQVPSELDSRNKDVLAEVQVGEVTQLLQQLLLLLEERETYFSPSQHLKDLFTQKIPNNHQRQDHGEQLTEWSRLVEPFVYKKGAENRNGEDDDEEESLVSSRHTSHLQEDKVKEVFTDSLGEQYFHPFTPPYLLDSQELLRGSALPLDGPKVSPALNQDKVNSDASFQMRKPATKEGDTPEGSVENTRVIQDGFIEAASVLKEKIIKGKPLLSKWRIACRFPGPGYKELNLGARFEMKLEDDAPKGSVDHKPGFQHSLTDVTNVRKWKILKRKLLFSRCRIVCRFAELEQTGLSCPTAHVTSVYPYLEFPWASTWSGHPSPSPVCTEDCVPKQRWCPDTLSARVLNSDVCFEMELEGDAPEGSVDYTPWFQHGLIDATNVLKGKIMQRKLLFSRCRIVCIFPELEQTGLFCPIPNVSSECSYLECPRASTWSVHPSPSPVCIVECVPTQHWCPDTSSALVLNSDVCFEMELEGDAPEGSVDYTPWFQHGLIDATNVLKGKIMQRKLLFSRCRIVCIFPELEQTGLFCPIPNVSSECSYLECPRASTWSVHPSPSPVCIVECVPTQHWCPDTSSALVLNSDVCFEMELEGDAPEGSVDYTPWFQHGLIDATNVLKGKIMQRKLLFSRCRIVCIFPELEQTGLFCPIPNVSSECSYLECPRASTWSVHPSPSPVCIVECVPTQHWCPDTSSALVLNSDVCFEMELEGDAPEGSVDYTPWFQHGLIDATNVLKGKIMQRKLLFSRCRIVCIFPELEQTGLFCPIPNVSSECSYLECPRASTWSVHPSPSPVCIVECVPTQHWCPDTSSALVLNSDVCFEMELEGDAPEGSVDYTPWFQHGLIDATNVLKGKIMQRKLLFSRCRIVCIFPELEQTGLFCPIPNVSSECSYLECPRASTWSVHPSPSPVCIVECVPTQHWCPDTSSALVLNSDVCFEMELEGDAPEGSVDYTPWFQHGLIDATNVLKGKIMQRKLLFSRCRIVCIFPELEQTGLFCPIPNVSSECSYLECPRASTWSVHPSPSPVCIVECVPTQHWCPDTSSALVLNSDVCFEMELEGDAPEGSVDYTPWFQHGLIDATNVLKGKIMQRKLLFSRCRIVCIFPELEQTGLFCPIPNVSSECSYLECPRASTWSVHPSPSPVCIVECVPTQHWCPDTSSALVLNSDVCFEMELEGDAPEGSVDYTPWFQHGLIDATNVLKGKIMQRKLLFSRCRIVCIFPELEQTGLFCPIPNVSSECSYLECPRASTWSVHPSPSPVCIVECVPTQHWCPDTSSALVLNSDVCFEMELEGDAPEGSVDYTPWFQHGLIDATNVLKGKIMQRKLLFSRCRIVCIFPELEQTGLFCPIPNVSSECSYLECPRASTWSVHPSPSPVCIVECVPTQHWCPDTSSALVLNSDVCFEMELEGDAPEGSVDYTPWFQHGLIDATNVLKGKIMQRKLLFSRCRIVCIFPELEQTGLFCPIPNVSSECSYLECPRASTWSVHPSPSPVCIVECVPTQHWCPDTSSALELNSDACFEVKLEGSAPEGPVDHTPGFQHGLINATNDLKRKILKTKQLFSRCQIGCRFPELGRRGLSCITAPVISACSYLGFPWAATWSGRPSPSPVCTVNCVPTQRWCPNILSVIKLNLNAFFGMKQPPKIEGDVPEDSVDHACGIHHGFIDAPNVLKQKVIKRILLLSKRRIESRFPGSTYRGMFCPTSDVISIYPYLGFLRTATLSDPPSTSPVCILNAAPPQCCHPHTLNVTDTKCCWNKKRY</sequence>
<organism evidence="1 2">
    <name type="scientific">Castor canadensis</name>
    <name type="common">American beaver</name>
    <dbReference type="NCBI Taxonomy" id="51338"/>
    <lineage>
        <taxon>Eukaryota</taxon>
        <taxon>Metazoa</taxon>
        <taxon>Chordata</taxon>
        <taxon>Craniata</taxon>
        <taxon>Vertebrata</taxon>
        <taxon>Euteleostomi</taxon>
        <taxon>Mammalia</taxon>
        <taxon>Eutheria</taxon>
        <taxon>Euarchontoglires</taxon>
        <taxon>Glires</taxon>
        <taxon>Rodentia</taxon>
        <taxon>Castorimorpha</taxon>
        <taxon>Castoridae</taxon>
        <taxon>Castor</taxon>
    </lineage>
</organism>
<protein>
    <submittedName>
        <fullName evidence="2">Uncharacterized protein isoform X1</fullName>
    </submittedName>
</protein>